<evidence type="ECO:0008006" key="4">
    <source>
        <dbReference type="Google" id="ProtNLM"/>
    </source>
</evidence>
<organism evidence="2 3">
    <name type="scientific">Sinomicrobium oceani</name>
    <dbReference type="NCBI Taxonomy" id="1150368"/>
    <lineage>
        <taxon>Bacteria</taxon>
        <taxon>Pseudomonadati</taxon>
        <taxon>Bacteroidota</taxon>
        <taxon>Flavobacteriia</taxon>
        <taxon>Flavobacteriales</taxon>
        <taxon>Flavobacteriaceae</taxon>
        <taxon>Sinomicrobium</taxon>
    </lineage>
</organism>
<gene>
    <name evidence="2" type="ORF">SAMN02927921_02047</name>
</gene>
<dbReference type="OrthoDB" id="1110633at2"/>
<dbReference type="EMBL" id="FPJE01000010">
    <property type="protein sequence ID" value="SFW51472.1"/>
    <property type="molecule type" value="Genomic_DNA"/>
</dbReference>
<evidence type="ECO:0000313" key="2">
    <source>
        <dbReference type="EMBL" id="SFW51472.1"/>
    </source>
</evidence>
<sequence>MRGKIINAVLLFVFLAMTMPLTAQVSPVEKQQDSTEKKGKQLYQNIEDYSRKRKFTGFLHRLIFRPVNQKKKSRDREKILGDAPEMRVTYMGKTGKTIRNIDITTLDPFGYSIADTTHVPEKWIERAGNSIHLKTKEITIRNLLLFKKNEQLDSLIIEESERLIRRQRFVRRVIIVPVDIPNSPDSVDIQIRVLDAWSLAPSGSASSSRTSFELTERNFFGLGHEFRNEFEKKLNTGETSYLGRYTVPNIMNTYVQGQLNYEIWRGKNTRKSFGLNRNFFSPYTRWAGGIYVEENLLRDSLPDATGVYAMQNMKSVAQDVWGGYAFRILKGNTEEERTTSLVTALRYLNRNYKEVPSMAYDSVGFFSDEQLILASIGISSRKFVQDKFLFNYDIVEDVPIGRTYSMTFGMRNKNRENQVYLGGKYAFGNYYKWGYFNINAEIGSFYYRNRRLQSAFRLDGLYFSNIKALGSWYIRHFAQPILVIGDRRMGIISDRVNINEENGISGFDSETLFGTGKFTFTYQLQAYSPWNVAGFRLNPFFNTSIGFVGDENHSIFSSSVYSKVGIGLLINNDYLVFNNFRFSLAYYPSIPGQGFNVIKTNSISNDDFMLPDFQIGKPEVIPYEEYHRW</sequence>
<reference evidence="2 3" key="1">
    <citation type="submission" date="2016-11" db="EMBL/GenBank/DDBJ databases">
        <authorList>
            <person name="Jaros S."/>
            <person name="Januszkiewicz K."/>
            <person name="Wedrychowicz H."/>
        </authorList>
    </citation>
    <scope>NUCLEOTIDE SEQUENCE [LARGE SCALE GENOMIC DNA]</scope>
    <source>
        <strain evidence="2 3">CGMCC 1.12145</strain>
    </source>
</reference>
<dbReference type="Proteomes" id="UP000182248">
    <property type="component" value="Unassembled WGS sequence"/>
</dbReference>
<dbReference type="RefSeq" id="WP_072317274.1">
    <property type="nucleotide sequence ID" value="NZ_FPJE01000010.1"/>
</dbReference>
<evidence type="ECO:0000313" key="3">
    <source>
        <dbReference type="Proteomes" id="UP000182248"/>
    </source>
</evidence>
<protein>
    <recommendedName>
        <fullName evidence="4">Outer membrane protein assembly factor BamA</fullName>
    </recommendedName>
</protein>
<name>A0A1K1PUY1_9FLAO</name>
<proteinExistence type="predicted"/>
<feature type="chain" id="PRO_5012905091" description="Outer membrane protein assembly factor BamA" evidence="1">
    <location>
        <begin position="24"/>
        <end position="629"/>
    </location>
</feature>
<dbReference type="STRING" id="1150368.SAMN02927921_02047"/>
<keyword evidence="1" id="KW-0732">Signal</keyword>
<feature type="signal peptide" evidence="1">
    <location>
        <begin position="1"/>
        <end position="23"/>
    </location>
</feature>
<dbReference type="AlphaFoldDB" id="A0A1K1PUY1"/>
<keyword evidence="3" id="KW-1185">Reference proteome</keyword>
<dbReference type="Gene3D" id="3.10.20.310">
    <property type="entry name" value="membrane protein fhac"/>
    <property type="match status" value="1"/>
</dbReference>
<evidence type="ECO:0000256" key="1">
    <source>
        <dbReference type="SAM" id="SignalP"/>
    </source>
</evidence>
<accession>A0A1K1PUY1</accession>